<reference evidence="2" key="1">
    <citation type="submission" date="2016-12" db="EMBL/GenBank/DDBJ databases">
        <title>Discovery of methanogenic haloarchaea.</title>
        <authorList>
            <person name="Sorokin D.Y."/>
            <person name="Makarova K.S."/>
            <person name="Abbas B."/>
            <person name="Ferrer M."/>
            <person name="Golyshin P.N."/>
        </authorList>
    </citation>
    <scope>NUCLEOTIDE SEQUENCE [LARGE SCALE GENOMIC DNA]</scope>
    <source>
        <strain evidence="2">HMET1</strain>
    </source>
</reference>
<dbReference type="Pfam" id="PF02505">
    <property type="entry name" value="MCR_D"/>
    <property type="match status" value="1"/>
</dbReference>
<dbReference type="AlphaFoldDB" id="A0A1Q6DVN8"/>
<sequence>MTEVQIFPEKLLLAETTKELATKLSKINEVEEILVHGPTLPKKVPYGPAKGKDNPHSERGKLQVRGEEVELNVQVGRVFVRVDESKSSLEDILEKLVDVCEETISCGFDIGQGRFEKKESSSEGNMGCEC</sequence>
<dbReference type="Proteomes" id="UP000185744">
    <property type="component" value="Unassembled WGS sequence"/>
</dbReference>
<protein>
    <submittedName>
        <fullName evidence="2">Methyl coenzyme M reductase subunit D McrD</fullName>
    </submittedName>
</protein>
<gene>
    <name evidence="2" type="ORF">BTN85_0915</name>
</gene>
<evidence type="ECO:0000313" key="3">
    <source>
        <dbReference type="Proteomes" id="UP000185744"/>
    </source>
</evidence>
<keyword evidence="1" id="KW-0484">Methanogenesis</keyword>
<evidence type="ECO:0000256" key="1">
    <source>
        <dbReference type="ARBA" id="ARBA00022994"/>
    </source>
</evidence>
<proteinExistence type="predicted"/>
<accession>A0A1Q6DVN8</accession>
<name>A0A1Q6DVN8_METT1</name>
<dbReference type="FunCoup" id="A0A1Q6DVN8">
    <property type="interactions" value="7"/>
</dbReference>
<dbReference type="InterPro" id="IPR003901">
    <property type="entry name" value="Me_CoM_Rdtase_D"/>
</dbReference>
<organism evidence="2 3">
    <name type="scientific">Methanohalarchaeum thermophilum</name>
    <dbReference type="NCBI Taxonomy" id="1903181"/>
    <lineage>
        <taxon>Archaea</taxon>
        <taxon>Methanobacteriati</taxon>
        <taxon>Methanobacteriota</taxon>
        <taxon>Methanonatronarchaeia</taxon>
        <taxon>Methanonatronarchaeales</taxon>
        <taxon>Methanonatronarchaeaceae</taxon>
        <taxon>Candidatus Methanohalarchaeum</taxon>
    </lineage>
</organism>
<dbReference type="InParanoid" id="A0A1Q6DVN8"/>
<comment type="caution">
    <text evidence="2">The sequence shown here is derived from an EMBL/GenBank/DDBJ whole genome shotgun (WGS) entry which is preliminary data.</text>
</comment>
<evidence type="ECO:0000313" key="2">
    <source>
        <dbReference type="EMBL" id="OKY78424.1"/>
    </source>
</evidence>
<dbReference type="NCBIfam" id="TIGR03260">
    <property type="entry name" value="met_CoM_red_D"/>
    <property type="match status" value="1"/>
</dbReference>
<dbReference type="EMBL" id="MSDW01000001">
    <property type="protein sequence ID" value="OKY78424.1"/>
    <property type="molecule type" value="Genomic_DNA"/>
</dbReference>
<keyword evidence="3" id="KW-1185">Reference proteome</keyword>
<dbReference type="GO" id="GO:0015948">
    <property type="term" value="P:methanogenesis"/>
    <property type="evidence" value="ECO:0007669"/>
    <property type="project" value="UniProtKB-KW"/>
</dbReference>
<dbReference type="STRING" id="1903181.BTN85_0915"/>